<keyword evidence="2" id="KW-0812">Transmembrane</keyword>
<keyword evidence="2" id="KW-0472">Membrane</keyword>
<name>A0A6C0HRP4_9ZZZZ</name>
<feature type="transmembrane region" description="Helical" evidence="2">
    <location>
        <begin position="42"/>
        <end position="59"/>
    </location>
</feature>
<dbReference type="EMBL" id="MN740007">
    <property type="protein sequence ID" value="QHT83312.1"/>
    <property type="molecule type" value="Genomic_DNA"/>
</dbReference>
<keyword evidence="2" id="KW-1133">Transmembrane helix</keyword>
<evidence type="ECO:0000313" key="3">
    <source>
        <dbReference type="EMBL" id="QHT83312.1"/>
    </source>
</evidence>
<feature type="region of interest" description="Disordered" evidence="1">
    <location>
        <begin position="1"/>
        <end position="24"/>
    </location>
</feature>
<sequence length="80" mass="9746">MIKKGKKSFSKVSQKNGGNPMYSLKKRVTRKIKNRHWENNDLYSYLYMVILSFFEFIGYESKRELNKKIKNIYLKNYRVI</sequence>
<proteinExistence type="predicted"/>
<accession>A0A6C0HRP4</accession>
<reference evidence="3" key="1">
    <citation type="journal article" date="2020" name="Nature">
        <title>Giant virus diversity and host interactions through global metagenomics.</title>
        <authorList>
            <person name="Schulz F."/>
            <person name="Roux S."/>
            <person name="Paez-Espino D."/>
            <person name="Jungbluth S."/>
            <person name="Walsh D.A."/>
            <person name="Denef V.J."/>
            <person name="McMahon K.D."/>
            <person name="Konstantinidis K.T."/>
            <person name="Eloe-Fadrosh E.A."/>
            <person name="Kyrpides N.C."/>
            <person name="Woyke T."/>
        </authorList>
    </citation>
    <scope>NUCLEOTIDE SEQUENCE</scope>
    <source>
        <strain evidence="3">GVMAG-M-3300023184-167</strain>
    </source>
</reference>
<evidence type="ECO:0000256" key="2">
    <source>
        <dbReference type="SAM" id="Phobius"/>
    </source>
</evidence>
<evidence type="ECO:0000256" key="1">
    <source>
        <dbReference type="SAM" id="MobiDB-lite"/>
    </source>
</evidence>
<dbReference type="AlphaFoldDB" id="A0A6C0HRP4"/>
<organism evidence="3">
    <name type="scientific">viral metagenome</name>
    <dbReference type="NCBI Taxonomy" id="1070528"/>
    <lineage>
        <taxon>unclassified sequences</taxon>
        <taxon>metagenomes</taxon>
        <taxon>organismal metagenomes</taxon>
    </lineage>
</organism>
<protein>
    <submittedName>
        <fullName evidence="3">Uncharacterized protein</fullName>
    </submittedName>
</protein>